<dbReference type="OrthoDB" id="9798884at2"/>
<dbReference type="PANTHER" id="PTHR12277">
    <property type="entry name" value="ALPHA/BETA HYDROLASE DOMAIN-CONTAINING PROTEIN"/>
    <property type="match status" value="1"/>
</dbReference>
<dbReference type="AlphaFoldDB" id="A0A557SBY1"/>
<comment type="caution">
    <text evidence="2">The sequence shown here is derived from an EMBL/GenBank/DDBJ whole genome shotgun (WGS) entry which is preliminary data.</text>
</comment>
<sequence>MKLFGTLILSAVGLYLLACAWLYFMQHRLIYYPTLPIPHAYLTVPFESDGETINLIVINPGKTRAILYFGGNAEAVLLNAEPFKRAFPDHTVYLVNYRGYGGSSGKPSERELYADALRIYDDSIKQHSKLVVVGRSLGSGIATYLASERPVEKLVLITPYDSIVALAQRNFPWFPAKYLMKEQYDSLSRVSRIDAQTLIIVADHDRIVPEVHTRTLADAFPENQVKVAMIKSTDHNSISLAPGYYSLLQQFMLH</sequence>
<feature type="domain" description="AB hydrolase-1" evidence="1">
    <location>
        <begin position="66"/>
        <end position="175"/>
    </location>
</feature>
<reference evidence="2 3" key="1">
    <citation type="submission" date="2019-07" db="EMBL/GenBank/DDBJ databases">
        <title>The pathways for chlorine oxyanion respiration interact through the shared metabolite chlorate.</title>
        <authorList>
            <person name="Barnum T.P."/>
            <person name="Cheng Y."/>
            <person name="Hill K.A."/>
            <person name="Lucas L.N."/>
            <person name="Carlson H.K."/>
            <person name="Coates J.D."/>
        </authorList>
    </citation>
    <scope>NUCLEOTIDE SEQUENCE [LARGE SCALE GENOMIC DNA]</scope>
    <source>
        <strain evidence="2 3">BK-1</strain>
    </source>
</reference>
<gene>
    <name evidence="2" type="ORF">FHP88_10510</name>
</gene>
<dbReference type="EMBL" id="VMNH01000010">
    <property type="protein sequence ID" value="TVO74912.1"/>
    <property type="molecule type" value="Genomic_DNA"/>
</dbReference>
<evidence type="ECO:0000313" key="3">
    <source>
        <dbReference type="Proteomes" id="UP000316649"/>
    </source>
</evidence>
<dbReference type="Gene3D" id="3.40.50.1820">
    <property type="entry name" value="alpha/beta hydrolase"/>
    <property type="match status" value="1"/>
</dbReference>
<dbReference type="RefSeq" id="WP_144358998.1">
    <property type="nucleotide sequence ID" value="NZ_VMNH01000010.1"/>
</dbReference>
<evidence type="ECO:0000313" key="2">
    <source>
        <dbReference type="EMBL" id="TVO74912.1"/>
    </source>
</evidence>
<dbReference type="PANTHER" id="PTHR12277:SF81">
    <property type="entry name" value="PROTEIN ABHD13"/>
    <property type="match status" value="1"/>
</dbReference>
<dbReference type="InterPro" id="IPR000073">
    <property type="entry name" value="AB_hydrolase_1"/>
</dbReference>
<accession>A0A557SBY1</accession>
<proteinExistence type="predicted"/>
<name>A0A557SBY1_9GAMM</name>
<dbReference type="Proteomes" id="UP000316649">
    <property type="component" value="Unassembled WGS sequence"/>
</dbReference>
<dbReference type="SUPFAM" id="SSF53474">
    <property type="entry name" value="alpha/beta-Hydrolases"/>
    <property type="match status" value="1"/>
</dbReference>
<evidence type="ECO:0000259" key="1">
    <source>
        <dbReference type="Pfam" id="PF00561"/>
    </source>
</evidence>
<keyword evidence="3" id="KW-1185">Reference proteome</keyword>
<keyword evidence="2" id="KW-0378">Hydrolase</keyword>
<dbReference type="GO" id="GO:0016787">
    <property type="term" value="F:hydrolase activity"/>
    <property type="evidence" value="ECO:0007669"/>
    <property type="project" value="UniProtKB-KW"/>
</dbReference>
<dbReference type="Pfam" id="PF00561">
    <property type="entry name" value="Abhydrolase_1"/>
    <property type="match status" value="1"/>
</dbReference>
<protein>
    <submittedName>
        <fullName evidence="2">Alpha/beta hydrolase</fullName>
    </submittedName>
</protein>
<dbReference type="InterPro" id="IPR029058">
    <property type="entry name" value="AB_hydrolase_fold"/>
</dbReference>
<organism evidence="2 3">
    <name type="scientific">Sedimenticola selenatireducens</name>
    <dbReference type="NCBI Taxonomy" id="191960"/>
    <lineage>
        <taxon>Bacteria</taxon>
        <taxon>Pseudomonadati</taxon>
        <taxon>Pseudomonadota</taxon>
        <taxon>Gammaproteobacteria</taxon>
        <taxon>Chromatiales</taxon>
        <taxon>Sedimenticolaceae</taxon>
        <taxon>Sedimenticola</taxon>
    </lineage>
</organism>